<dbReference type="RefSeq" id="WP_012498190.1">
    <property type="nucleotide sequence ID" value="NC_011025.1"/>
</dbReference>
<evidence type="ECO:0000256" key="1">
    <source>
        <dbReference type="SAM" id="Coils"/>
    </source>
</evidence>
<dbReference type="HOGENOM" id="CLU_2509076_0_0_14"/>
<name>B3PMI1_META1</name>
<proteinExistence type="predicted"/>
<dbReference type="KEGG" id="mat:MARTH_orf359"/>
<sequence length="85" mass="9564">MNHFQKKKITSFLIFIGATAALSSGAMFTVSCASTVKSKEKKETTTLQKRINKISDDLKTLEAQTQSLIKQIHFKPNELTQTFNK</sequence>
<dbReference type="AlphaFoldDB" id="B3PMI1"/>
<protein>
    <submittedName>
        <fullName evidence="3">Hypothetical lipoprotein</fullName>
    </submittedName>
</protein>
<keyword evidence="1" id="KW-0175">Coiled coil</keyword>
<feature type="signal peptide" evidence="2">
    <location>
        <begin position="1"/>
        <end position="33"/>
    </location>
</feature>
<evidence type="ECO:0000313" key="4">
    <source>
        <dbReference type="Proteomes" id="UP000008812"/>
    </source>
</evidence>
<reference evidence="3 4" key="1">
    <citation type="journal article" date="2008" name="Infect. Immun.">
        <title>Genome of Mycoplasma arthritidis.</title>
        <authorList>
            <person name="Dybvig K."/>
            <person name="Zuhua C."/>
            <person name="Lao P."/>
            <person name="Jordan D.S."/>
            <person name="French C.T."/>
            <person name="Tu A.H."/>
            <person name="Loraine A.E."/>
        </authorList>
    </citation>
    <scope>NUCLEOTIDE SEQUENCE [LARGE SCALE GENOMIC DNA]</scope>
    <source>
        <strain evidence="3 4">158L3-1</strain>
    </source>
</reference>
<organism evidence="3 4">
    <name type="scientific">Metamycoplasma arthritidis (strain 158L3-1)</name>
    <name type="common">Mycoplasma arthritidis</name>
    <dbReference type="NCBI Taxonomy" id="243272"/>
    <lineage>
        <taxon>Bacteria</taxon>
        <taxon>Bacillati</taxon>
        <taxon>Mycoplasmatota</taxon>
        <taxon>Mycoplasmoidales</taxon>
        <taxon>Metamycoplasmataceae</taxon>
        <taxon>Metamycoplasma</taxon>
    </lineage>
</organism>
<evidence type="ECO:0000256" key="2">
    <source>
        <dbReference type="SAM" id="SignalP"/>
    </source>
</evidence>
<feature type="coiled-coil region" evidence="1">
    <location>
        <begin position="44"/>
        <end position="71"/>
    </location>
</feature>
<dbReference type="PROSITE" id="PS51257">
    <property type="entry name" value="PROKAR_LIPOPROTEIN"/>
    <property type="match status" value="1"/>
</dbReference>
<dbReference type="EMBL" id="CP001047">
    <property type="protein sequence ID" value="ACF07233.1"/>
    <property type="molecule type" value="Genomic_DNA"/>
</dbReference>
<gene>
    <name evidence="3" type="ordered locus">MARTH_orf359</name>
</gene>
<feature type="chain" id="PRO_5002796697" evidence="2">
    <location>
        <begin position="34"/>
        <end position="85"/>
    </location>
</feature>
<keyword evidence="3" id="KW-0449">Lipoprotein</keyword>
<keyword evidence="4" id="KW-1185">Reference proteome</keyword>
<keyword evidence="2" id="KW-0732">Signal</keyword>
<dbReference type="Proteomes" id="UP000008812">
    <property type="component" value="Chromosome"/>
</dbReference>
<accession>B3PMI1</accession>
<dbReference type="STRING" id="243272.MARTH_orf359"/>
<evidence type="ECO:0000313" key="3">
    <source>
        <dbReference type="EMBL" id="ACF07233.1"/>
    </source>
</evidence>